<evidence type="ECO:0000313" key="2">
    <source>
        <dbReference type="EMBL" id="MFC4295551.1"/>
    </source>
</evidence>
<dbReference type="InterPro" id="IPR038740">
    <property type="entry name" value="BioF2-like_GNAT_dom"/>
</dbReference>
<name>A0ABV8RQ85_9SPHN</name>
<dbReference type="RefSeq" id="WP_379539021.1">
    <property type="nucleotide sequence ID" value="NZ_JBHSDR010000006.1"/>
</dbReference>
<keyword evidence="3" id="KW-1185">Reference proteome</keyword>
<accession>A0ABV8RQ85</accession>
<evidence type="ECO:0000259" key="1">
    <source>
        <dbReference type="PROSITE" id="PS51186"/>
    </source>
</evidence>
<sequence>MNEVDYLVNLAEVQGNRVLAPFLDRQHQSAPFDRMEWWASLARHCRPADEPLIAVKQGPGGGVALPLMRHAGSNTLESLATWYSFWARPVSWGTPEISALMPDLARGLAGKTHRITLAPLPRGDADLVEHAFRAGGWSVLRAACDVNHYLAVDGRTFAQYWATRPTRLRETVRRKSAGGTLQLRIEDRFSPNDWADYEAIYRASWKPREGSPAFLRDFAESEGRAGTLRLGIASISGRPVAAQFWTVEGGTAFIHKLAHVEDARDHSPGSLLTAAIMERAIDVDRVSEVDFGTGDDPYKRDWMDGRRPRYRLDMHWTRDPRAWAGFVMASVRHLRLRQLSPCAAEWSRLDARQQ</sequence>
<feature type="domain" description="N-acetyltransferase" evidence="1">
    <location>
        <begin position="183"/>
        <end position="319"/>
    </location>
</feature>
<proteinExistence type="predicted"/>
<dbReference type="PROSITE" id="PS51186">
    <property type="entry name" value="GNAT"/>
    <property type="match status" value="1"/>
</dbReference>
<comment type="caution">
    <text evidence="2">The sequence shown here is derived from an EMBL/GenBank/DDBJ whole genome shotgun (WGS) entry which is preliminary data.</text>
</comment>
<dbReference type="InterPro" id="IPR000182">
    <property type="entry name" value="GNAT_dom"/>
</dbReference>
<gene>
    <name evidence="2" type="ORF">ACFO0A_10845</name>
</gene>
<reference evidence="3" key="1">
    <citation type="journal article" date="2019" name="Int. J. Syst. Evol. Microbiol.">
        <title>The Global Catalogue of Microorganisms (GCM) 10K type strain sequencing project: providing services to taxonomists for standard genome sequencing and annotation.</title>
        <authorList>
            <consortium name="The Broad Institute Genomics Platform"/>
            <consortium name="The Broad Institute Genome Sequencing Center for Infectious Disease"/>
            <person name="Wu L."/>
            <person name="Ma J."/>
        </authorList>
    </citation>
    <scope>NUCLEOTIDE SEQUENCE [LARGE SCALE GENOMIC DNA]</scope>
    <source>
        <strain evidence="3">CGMCC 1.12989</strain>
    </source>
</reference>
<evidence type="ECO:0000313" key="3">
    <source>
        <dbReference type="Proteomes" id="UP001595828"/>
    </source>
</evidence>
<organism evidence="2 3">
    <name type="scientific">Novosphingobium tardum</name>
    <dbReference type="NCBI Taxonomy" id="1538021"/>
    <lineage>
        <taxon>Bacteria</taxon>
        <taxon>Pseudomonadati</taxon>
        <taxon>Pseudomonadota</taxon>
        <taxon>Alphaproteobacteria</taxon>
        <taxon>Sphingomonadales</taxon>
        <taxon>Sphingomonadaceae</taxon>
        <taxon>Novosphingobium</taxon>
    </lineage>
</organism>
<dbReference type="SUPFAM" id="SSF55729">
    <property type="entry name" value="Acyl-CoA N-acyltransferases (Nat)"/>
    <property type="match status" value="1"/>
</dbReference>
<dbReference type="Pfam" id="PF13480">
    <property type="entry name" value="Acetyltransf_6"/>
    <property type="match status" value="1"/>
</dbReference>
<dbReference type="InterPro" id="IPR016181">
    <property type="entry name" value="Acyl_CoA_acyltransferase"/>
</dbReference>
<dbReference type="Gene3D" id="3.40.630.30">
    <property type="match status" value="1"/>
</dbReference>
<dbReference type="Proteomes" id="UP001595828">
    <property type="component" value="Unassembled WGS sequence"/>
</dbReference>
<dbReference type="EMBL" id="JBHSDR010000006">
    <property type="protein sequence ID" value="MFC4295551.1"/>
    <property type="molecule type" value="Genomic_DNA"/>
</dbReference>
<protein>
    <submittedName>
        <fullName evidence="2">GNAT family N-acetyltransferase</fullName>
    </submittedName>
</protein>